<gene>
    <name evidence="2" type="ORF">GM672_23665</name>
</gene>
<reference evidence="2 3" key="1">
    <citation type="submission" date="2019-11" db="EMBL/GenBank/DDBJ databases">
        <title>Type strains purchased from KCTC, JCM and DSMZ.</title>
        <authorList>
            <person name="Lu H."/>
        </authorList>
    </citation>
    <scope>NUCLEOTIDE SEQUENCE [LARGE SCALE GENOMIC DNA]</scope>
    <source>
        <strain evidence="2 3">KCTC 52429</strain>
    </source>
</reference>
<proteinExistence type="predicted"/>
<organism evidence="2 3">
    <name type="scientific">Pseudoduganella buxea</name>
    <dbReference type="NCBI Taxonomy" id="1949069"/>
    <lineage>
        <taxon>Bacteria</taxon>
        <taxon>Pseudomonadati</taxon>
        <taxon>Pseudomonadota</taxon>
        <taxon>Betaproteobacteria</taxon>
        <taxon>Burkholderiales</taxon>
        <taxon>Oxalobacteraceae</taxon>
        <taxon>Telluria group</taxon>
        <taxon>Pseudoduganella</taxon>
    </lineage>
</organism>
<evidence type="ECO:0000313" key="2">
    <source>
        <dbReference type="EMBL" id="MTV55727.1"/>
    </source>
</evidence>
<dbReference type="Proteomes" id="UP000430634">
    <property type="component" value="Unassembled WGS sequence"/>
</dbReference>
<sequence length="166" mass="18751">MRFFILSARPPMAKQYWLMKSEPDDVSFDDVLAAPGQTTSWYGVRNYQARNFIRDGMKEGDGVLFYHSSCAVPGIAGIAEIASAPYPDASQFDAASPYHDPKATPEQPRWTGIDVKAVHKGRYLDLKELRSHPELEHMRLLAKGSRLSVMPVEPDEWRFIVKLIGK</sequence>
<dbReference type="OrthoDB" id="9791347at2"/>
<dbReference type="InterPro" id="IPR052181">
    <property type="entry name" value="5hmC_binding"/>
</dbReference>
<evidence type="ECO:0000259" key="1">
    <source>
        <dbReference type="Pfam" id="PF01878"/>
    </source>
</evidence>
<dbReference type="SUPFAM" id="SSF88697">
    <property type="entry name" value="PUA domain-like"/>
    <property type="match status" value="1"/>
</dbReference>
<dbReference type="Pfam" id="PF01878">
    <property type="entry name" value="EVE"/>
    <property type="match status" value="1"/>
</dbReference>
<comment type="caution">
    <text evidence="2">The sequence shown here is derived from an EMBL/GenBank/DDBJ whole genome shotgun (WGS) entry which is preliminary data.</text>
</comment>
<dbReference type="InterPro" id="IPR002740">
    <property type="entry name" value="EVE_domain"/>
</dbReference>
<dbReference type="EMBL" id="WNKZ01000099">
    <property type="protein sequence ID" value="MTV55727.1"/>
    <property type="molecule type" value="Genomic_DNA"/>
</dbReference>
<dbReference type="Gene3D" id="3.10.590.10">
    <property type="entry name" value="ph1033 like domains"/>
    <property type="match status" value="1"/>
</dbReference>
<accession>A0A6I3T804</accession>
<dbReference type="PANTHER" id="PTHR14087">
    <property type="entry name" value="THYMOCYTE NUCLEAR PROTEIN 1"/>
    <property type="match status" value="1"/>
</dbReference>
<dbReference type="InterPro" id="IPR015947">
    <property type="entry name" value="PUA-like_sf"/>
</dbReference>
<dbReference type="PANTHER" id="PTHR14087:SF7">
    <property type="entry name" value="THYMOCYTE NUCLEAR PROTEIN 1"/>
    <property type="match status" value="1"/>
</dbReference>
<dbReference type="InterPro" id="IPR047197">
    <property type="entry name" value="THYN1-like_EVE"/>
</dbReference>
<evidence type="ECO:0000313" key="3">
    <source>
        <dbReference type="Proteomes" id="UP000430634"/>
    </source>
</evidence>
<dbReference type="AlphaFoldDB" id="A0A6I3T804"/>
<name>A0A6I3T804_9BURK</name>
<dbReference type="CDD" id="cd21133">
    <property type="entry name" value="EVE"/>
    <property type="match status" value="1"/>
</dbReference>
<protein>
    <submittedName>
        <fullName evidence="2">EVE domain-containing protein</fullName>
    </submittedName>
</protein>
<feature type="domain" description="EVE" evidence="1">
    <location>
        <begin position="15"/>
        <end position="163"/>
    </location>
</feature>